<gene>
    <name evidence="1" type="ORF">PGLA1383_LOCUS25201</name>
</gene>
<accession>A0A813F438</accession>
<evidence type="ECO:0000313" key="2">
    <source>
        <dbReference type="Proteomes" id="UP000654075"/>
    </source>
</evidence>
<comment type="caution">
    <text evidence="1">The sequence shown here is derived from an EMBL/GenBank/DDBJ whole genome shotgun (WGS) entry which is preliminary data.</text>
</comment>
<proteinExistence type="predicted"/>
<dbReference type="AlphaFoldDB" id="A0A813F438"/>
<feature type="non-terminal residue" evidence="1">
    <location>
        <position position="1"/>
    </location>
</feature>
<sequence>RPIAGQFAAEAGQPIPCTSLGLHQVSPPRIFAPQKFITRLAPPVPVGRSGRPGLVAAAALAAAAATAASAAVQSWAPQGGSQSGGQRTSATTLRSSSRVSRLLLHSIWLSWAACAGLATESRTGFEATTHATPHWAGPARRTRPLLQAVLAAWQRAAVSLSLRPWCEKSPFDEIGKDALADGLCFINGDLGKFDGLCHSMQLVMFSNILDTPSQHSSWTQKLSPVTDFLHLLQMGGAALYDGPRVGMAILSALTARAAAAVLALALAAWRFALCSETEAHRAMVSEESVGRACVRYAILANAGLACTSICQGRMLRRLAWRAWLAGIEAYAFLEICSGLSVPRAPELLVSSRDAGGRATLAHLVWLSWRLAAELGRSAKVQTARQTSQQAEAARAAEAAVEALAAAAAATALPGMRSPRWPRWSLDLLRRYPPELRSISG</sequence>
<feature type="non-terminal residue" evidence="1">
    <location>
        <position position="440"/>
    </location>
</feature>
<dbReference type="EMBL" id="CAJNNV010020951">
    <property type="protein sequence ID" value="CAE8607264.1"/>
    <property type="molecule type" value="Genomic_DNA"/>
</dbReference>
<evidence type="ECO:0000313" key="1">
    <source>
        <dbReference type="EMBL" id="CAE8607264.1"/>
    </source>
</evidence>
<organism evidence="1 2">
    <name type="scientific">Polarella glacialis</name>
    <name type="common">Dinoflagellate</name>
    <dbReference type="NCBI Taxonomy" id="89957"/>
    <lineage>
        <taxon>Eukaryota</taxon>
        <taxon>Sar</taxon>
        <taxon>Alveolata</taxon>
        <taxon>Dinophyceae</taxon>
        <taxon>Suessiales</taxon>
        <taxon>Suessiaceae</taxon>
        <taxon>Polarella</taxon>
    </lineage>
</organism>
<protein>
    <submittedName>
        <fullName evidence="1">Uncharacterized protein</fullName>
    </submittedName>
</protein>
<dbReference type="Proteomes" id="UP000654075">
    <property type="component" value="Unassembled WGS sequence"/>
</dbReference>
<reference evidence="1" key="1">
    <citation type="submission" date="2021-02" db="EMBL/GenBank/DDBJ databases">
        <authorList>
            <person name="Dougan E. K."/>
            <person name="Rhodes N."/>
            <person name="Thang M."/>
            <person name="Chan C."/>
        </authorList>
    </citation>
    <scope>NUCLEOTIDE SEQUENCE</scope>
</reference>
<keyword evidence="2" id="KW-1185">Reference proteome</keyword>
<name>A0A813F438_POLGL</name>